<accession>A0A1Q2D8A6</accession>
<keyword evidence="2" id="KW-1185">Reference proteome</keyword>
<dbReference type="Pfam" id="PF06289">
    <property type="entry name" value="FlbD"/>
    <property type="match status" value="1"/>
</dbReference>
<gene>
    <name evidence="1" type="ORF">BW732_10395</name>
</gene>
<evidence type="ECO:0000313" key="1">
    <source>
        <dbReference type="EMBL" id="AQP54570.1"/>
    </source>
</evidence>
<dbReference type="STRING" id="633807.BW732_10395"/>
<dbReference type="AlphaFoldDB" id="A0A1Q2D8A6"/>
<proteinExistence type="predicted"/>
<reference evidence="1 2" key="1">
    <citation type="journal article" date="2010" name="Int. J. Syst. Evol. Microbiol.">
        <title>Vagococcus penaei sp. nov., isolated from spoilage microbiota of cooked shrimp (Penaeus vannamei).</title>
        <authorList>
            <person name="Jaffres E."/>
            <person name="Prevost H."/>
            <person name="Rossero A."/>
            <person name="Joffraud J.J."/>
            <person name="Dousset X."/>
        </authorList>
    </citation>
    <scope>NUCLEOTIDE SEQUENCE [LARGE SCALE GENOMIC DNA]</scope>
    <source>
        <strain evidence="1 2">CD276</strain>
    </source>
</reference>
<dbReference type="RefSeq" id="WP_077276657.1">
    <property type="nucleotide sequence ID" value="NZ_CP019609.1"/>
</dbReference>
<dbReference type="KEGG" id="vpi:BW732_10395"/>
<sequence>MIELTMLNNTKFYLNCSLLARIEASPDTIITLVDGTTLMVKESPEKVANLFLVYHQQVHRERFDIG</sequence>
<protein>
    <submittedName>
        <fullName evidence="1">Uncharacterized protein</fullName>
    </submittedName>
</protein>
<dbReference type="OrthoDB" id="9799862at2"/>
<name>A0A1Q2D8A6_9ENTE</name>
<evidence type="ECO:0000313" key="2">
    <source>
        <dbReference type="Proteomes" id="UP000188246"/>
    </source>
</evidence>
<dbReference type="PANTHER" id="PTHR39185:SF1">
    <property type="entry name" value="SWARMING MOTILITY PROTEIN SWRD"/>
    <property type="match status" value="1"/>
</dbReference>
<dbReference type="InterPro" id="IPR009384">
    <property type="entry name" value="SwrD-like"/>
</dbReference>
<dbReference type="PANTHER" id="PTHR39185">
    <property type="entry name" value="SWARMING MOTILITY PROTEIN SWRD"/>
    <property type="match status" value="1"/>
</dbReference>
<organism evidence="1 2">
    <name type="scientific">Vagococcus penaei</name>
    <dbReference type="NCBI Taxonomy" id="633807"/>
    <lineage>
        <taxon>Bacteria</taxon>
        <taxon>Bacillati</taxon>
        <taxon>Bacillota</taxon>
        <taxon>Bacilli</taxon>
        <taxon>Lactobacillales</taxon>
        <taxon>Enterococcaceae</taxon>
        <taxon>Vagococcus</taxon>
    </lineage>
</organism>
<dbReference type="Proteomes" id="UP000188246">
    <property type="component" value="Chromosome"/>
</dbReference>
<dbReference type="EMBL" id="CP019609">
    <property type="protein sequence ID" value="AQP54570.1"/>
    <property type="molecule type" value="Genomic_DNA"/>
</dbReference>